<sequence length="120" mass="14184">MFQEEEKSDMSLKNLFLRALLEWFLFFSFVALGEAFFVYCREKWWDGGDETVAGWQSIVIGATTSSEVAGGEGRPQHSERKKERKKRNGRREEEEEEKGEKMGRCDCGGKRWVLRRRRRK</sequence>
<protein>
    <submittedName>
        <fullName evidence="3">Uncharacterized protein</fullName>
    </submittedName>
</protein>
<comment type="caution">
    <text evidence="3">The sequence shown here is derived from an EMBL/GenBank/DDBJ whole genome shotgun (WGS) entry which is preliminary data.</text>
</comment>
<feature type="region of interest" description="Disordered" evidence="1">
    <location>
        <begin position="66"/>
        <end position="106"/>
    </location>
</feature>
<dbReference type="AlphaFoldDB" id="A0A438JQB1"/>
<accession>A0A438JQB1</accession>
<evidence type="ECO:0000313" key="4">
    <source>
        <dbReference type="Proteomes" id="UP000288805"/>
    </source>
</evidence>
<keyword evidence="2" id="KW-1133">Transmembrane helix</keyword>
<evidence type="ECO:0000256" key="2">
    <source>
        <dbReference type="SAM" id="Phobius"/>
    </source>
</evidence>
<evidence type="ECO:0000256" key="1">
    <source>
        <dbReference type="SAM" id="MobiDB-lite"/>
    </source>
</evidence>
<organism evidence="3 4">
    <name type="scientific">Vitis vinifera</name>
    <name type="common">Grape</name>
    <dbReference type="NCBI Taxonomy" id="29760"/>
    <lineage>
        <taxon>Eukaryota</taxon>
        <taxon>Viridiplantae</taxon>
        <taxon>Streptophyta</taxon>
        <taxon>Embryophyta</taxon>
        <taxon>Tracheophyta</taxon>
        <taxon>Spermatophyta</taxon>
        <taxon>Magnoliopsida</taxon>
        <taxon>eudicotyledons</taxon>
        <taxon>Gunneridae</taxon>
        <taxon>Pentapetalae</taxon>
        <taxon>rosids</taxon>
        <taxon>Vitales</taxon>
        <taxon>Vitaceae</taxon>
        <taxon>Viteae</taxon>
        <taxon>Vitis</taxon>
    </lineage>
</organism>
<keyword evidence="2" id="KW-0472">Membrane</keyword>
<gene>
    <name evidence="3" type="ORF">CK203_013139</name>
</gene>
<dbReference type="EMBL" id="QGNW01000032">
    <property type="protein sequence ID" value="RVX11132.1"/>
    <property type="molecule type" value="Genomic_DNA"/>
</dbReference>
<name>A0A438JQB1_VITVI</name>
<evidence type="ECO:0000313" key="3">
    <source>
        <dbReference type="EMBL" id="RVX11132.1"/>
    </source>
</evidence>
<proteinExistence type="predicted"/>
<dbReference type="Proteomes" id="UP000288805">
    <property type="component" value="Unassembled WGS sequence"/>
</dbReference>
<feature type="transmembrane region" description="Helical" evidence="2">
    <location>
        <begin position="20"/>
        <end position="40"/>
    </location>
</feature>
<keyword evidence="2" id="KW-0812">Transmembrane</keyword>
<reference evidence="3 4" key="1">
    <citation type="journal article" date="2018" name="PLoS Genet.">
        <title>Population sequencing reveals clonal diversity and ancestral inbreeding in the grapevine cultivar Chardonnay.</title>
        <authorList>
            <person name="Roach M.J."/>
            <person name="Johnson D.L."/>
            <person name="Bohlmann J."/>
            <person name="van Vuuren H.J."/>
            <person name="Jones S.J."/>
            <person name="Pretorius I.S."/>
            <person name="Schmidt S.A."/>
            <person name="Borneman A.R."/>
        </authorList>
    </citation>
    <scope>NUCLEOTIDE SEQUENCE [LARGE SCALE GENOMIC DNA]</scope>
    <source>
        <strain evidence="4">cv. Chardonnay</strain>
        <tissue evidence="3">Leaf</tissue>
    </source>
</reference>